<evidence type="ECO:0000259" key="24">
    <source>
        <dbReference type="Pfam" id="PF07992"/>
    </source>
</evidence>
<dbReference type="InterPro" id="IPR017121">
    <property type="entry name" value="Nitrite_Rdtase_lsu"/>
</dbReference>
<keyword evidence="9" id="KW-0001">2Fe-2S</keyword>
<evidence type="ECO:0000313" key="27">
    <source>
        <dbReference type="Proteomes" id="UP000199092"/>
    </source>
</evidence>
<dbReference type="PIRSF" id="PIRSF037149">
    <property type="entry name" value="NirB"/>
    <property type="match status" value="1"/>
</dbReference>
<keyword evidence="10 20" id="KW-0479">Metal-binding</keyword>
<evidence type="ECO:0000259" key="21">
    <source>
        <dbReference type="Pfam" id="PF01077"/>
    </source>
</evidence>
<dbReference type="SUPFAM" id="SSF56014">
    <property type="entry name" value="Nitrite and sulphite reductase 4Fe-4S domain-like"/>
    <property type="match status" value="1"/>
</dbReference>
<keyword evidence="13" id="KW-0560">Oxidoreductase</keyword>
<keyword evidence="16 19" id="KW-0534">Nitrate assimilation</keyword>
<dbReference type="InterPro" id="IPR041575">
    <property type="entry name" value="Rubredoxin_C"/>
</dbReference>
<dbReference type="Pfam" id="PF03460">
    <property type="entry name" value="NIR_SIR_ferr"/>
    <property type="match status" value="1"/>
</dbReference>
<dbReference type="GO" id="GO:0098809">
    <property type="term" value="F:nitrite reductase activity"/>
    <property type="evidence" value="ECO:0007669"/>
    <property type="project" value="InterPro"/>
</dbReference>
<dbReference type="PRINTS" id="PR00411">
    <property type="entry name" value="PNDRDTASEI"/>
</dbReference>
<accession>A0A1H1UM81</accession>
<sequence>MTSTVHRPLTPGAAPGEKRRLVVIGNGMAGARAVEEVLARGGAELFSITMFGDEPYGNYNRIMLSHVLSGEEAEGSIYLNALSWYEENAITLHAGVRVTRIDRHAHVVLSDDGQVTPYDQLVIATGSRSFMPPMDGAWLDPSTEPGQAPTTGAPGRLLPGIFAFRTIDDTRSMVEHATHDDHHRAVVIGGGLLGLEAARGLQSHGLAVDVVHSGRWLMNAQLGREGGEVLRRSMADLGIGLEVNNRVVAVWGPDRVRGVRLRDDSEIECDLVVVAAGIRPNTDVALTSGFTVERAIVVDDQLRTVDDDDVFAVGECVQHRGQVYGLVAPLWEQAVVLADVLTGADPHAAYLGSRTATKLKVAGVEVASMGLTEPERDTDEHIVFSEPKRGVFKSVVIRDGKVVGATLLGDSRKVAFLQQAFDRGLPLPEERAGLLFDLGGPAEEVGVAELADDAQVCNCNGVSKKTITDCVAGGCKTVSGVMDKTRAGKGCGTCKGLVAQLVEHAAGGAVEEDPAASYYVPGIPMAKAPMMEIIREQRLMSPSAVFAALAPDGAEDAKSKMGLSSLLKMMWGEEYVEESDARFINDRVNANIQKDGTFSVVPQMRGGVTTPEQLRRIADVAEKYQVPMVKLTGGQRIDLLGIKKEDLPGVWADLDMPSGYAYGKSFRTVKTCVGQEFCRFGTGDSTKLGVEIETRMQGMESPAKMKLAVSGCPRNCAESLCKDVGIVAIEGGRWELYVGGAAGAHIRKGDLLCTVDTADEAHLLTGRFLQYYRESANWLERTYAWVPRVGIEHIRSVVVDDSEGIAERLDAAVQLHADTHVDPWTQGREPLTPGQFRTALPLEVLPRVPAGRAEELLGGAW</sequence>
<evidence type="ECO:0000256" key="12">
    <source>
        <dbReference type="ARBA" id="ARBA00022827"/>
    </source>
</evidence>
<evidence type="ECO:0000256" key="11">
    <source>
        <dbReference type="ARBA" id="ARBA00022784"/>
    </source>
</evidence>
<keyword evidence="14 20" id="KW-0408">Iron</keyword>
<evidence type="ECO:0000256" key="2">
    <source>
        <dbReference type="ARBA" id="ARBA00003247"/>
    </source>
</evidence>
<dbReference type="UniPathway" id="UPA00653"/>
<evidence type="ECO:0000259" key="23">
    <source>
        <dbReference type="Pfam" id="PF04324"/>
    </source>
</evidence>
<dbReference type="Gene3D" id="3.30.390.30">
    <property type="match status" value="1"/>
</dbReference>
<feature type="domain" description="Nitrite/sulphite reductase 4Fe-4S" evidence="21">
    <location>
        <begin position="663"/>
        <end position="800"/>
    </location>
</feature>
<evidence type="ECO:0000256" key="10">
    <source>
        <dbReference type="ARBA" id="ARBA00022723"/>
    </source>
</evidence>
<dbReference type="Pfam" id="PF18267">
    <property type="entry name" value="Rubredoxin_C"/>
    <property type="match status" value="1"/>
</dbReference>
<keyword evidence="12 19" id="KW-0274">FAD</keyword>
<comment type="cofactor">
    <cofactor evidence="1 19">
        <name>FAD</name>
        <dbReference type="ChEBI" id="CHEBI:57692"/>
    </cofactor>
</comment>
<dbReference type="PRINTS" id="PR00397">
    <property type="entry name" value="SIROHAEM"/>
</dbReference>
<comment type="cofactor">
    <cofactor evidence="17">
        <name>[2Fe-2S] cluster</name>
        <dbReference type="ChEBI" id="CHEBI:190135"/>
    </cofactor>
</comment>
<comment type="cofactor">
    <cofactor evidence="20">
        <name>siroheme</name>
        <dbReference type="ChEBI" id="CHEBI:60052"/>
    </cofactor>
    <text evidence="20">Binds 1 siroheme per subunit.</text>
</comment>
<dbReference type="Gene3D" id="3.50.50.60">
    <property type="entry name" value="FAD/NAD(P)-binding domain"/>
    <property type="match status" value="2"/>
</dbReference>
<comment type="function">
    <text evidence="2">Catalyzes the reduction of sulfite to sulfide, a step in the biosynthesis of sulfur-containing amino acids and cofactors.</text>
</comment>
<dbReference type="GO" id="GO:0051537">
    <property type="term" value="F:2 iron, 2 sulfur cluster binding"/>
    <property type="evidence" value="ECO:0007669"/>
    <property type="project" value="UniProtKB-KW"/>
</dbReference>
<feature type="binding site" evidence="20">
    <location>
        <position position="716"/>
    </location>
    <ligand>
        <name>[4Fe-4S] cluster</name>
        <dbReference type="ChEBI" id="CHEBI:49883"/>
    </ligand>
</feature>
<comment type="similarity">
    <text evidence="4">Belongs to the nitrite and sulfite reductase 4Fe-4S domain family.</text>
</comment>
<keyword evidence="8 19" id="KW-0285">Flavoprotein</keyword>
<keyword evidence="6 20" id="KW-0004">4Fe-4S</keyword>
<evidence type="ECO:0000256" key="15">
    <source>
        <dbReference type="ARBA" id="ARBA00023014"/>
    </source>
</evidence>
<dbReference type="GO" id="GO:0050661">
    <property type="term" value="F:NADP binding"/>
    <property type="evidence" value="ECO:0007669"/>
    <property type="project" value="UniProtKB-UniRule"/>
</dbReference>
<dbReference type="PANTHER" id="PTHR43809">
    <property type="entry name" value="NITRITE REDUCTASE (NADH) LARGE SUBUNIT"/>
    <property type="match status" value="1"/>
</dbReference>
<name>A0A1H1UM81_9ACTN</name>
<keyword evidence="15 20" id="KW-0411">Iron-sulfur</keyword>
<organism evidence="26 27">
    <name type="scientific">Friedmanniella luteola</name>
    <dbReference type="NCBI Taxonomy" id="546871"/>
    <lineage>
        <taxon>Bacteria</taxon>
        <taxon>Bacillati</taxon>
        <taxon>Actinomycetota</taxon>
        <taxon>Actinomycetes</taxon>
        <taxon>Propionibacteriales</taxon>
        <taxon>Nocardioidaceae</taxon>
        <taxon>Friedmanniella</taxon>
    </lineage>
</organism>
<dbReference type="STRING" id="546871.SAMN04488543_2289"/>
<protein>
    <recommendedName>
        <fullName evidence="5">assimilatory sulfite reductase (ferredoxin)</fullName>
        <ecNumber evidence="5">1.8.7.1</ecNumber>
    </recommendedName>
</protein>
<evidence type="ECO:0000256" key="19">
    <source>
        <dbReference type="PIRNR" id="PIRNR037149"/>
    </source>
</evidence>
<evidence type="ECO:0000256" key="7">
    <source>
        <dbReference type="ARBA" id="ARBA00022617"/>
    </source>
</evidence>
<dbReference type="Proteomes" id="UP000199092">
    <property type="component" value="Chromosome I"/>
</dbReference>
<feature type="domain" description="FAD/NAD(P)-binding" evidence="24">
    <location>
        <begin position="20"/>
        <end position="320"/>
    </location>
</feature>
<dbReference type="Gene3D" id="3.90.480.20">
    <property type="match status" value="1"/>
</dbReference>
<keyword evidence="11" id="KW-0883">Thioether bond</keyword>
<evidence type="ECO:0000256" key="6">
    <source>
        <dbReference type="ARBA" id="ARBA00022485"/>
    </source>
</evidence>
<dbReference type="InterPro" id="IPR036136">
    <property type="entry name" value="Nit/Sulf_reduc_fer-like_dom_sf"/>
</dbReference>
<dbReference type="OrthoDB" id="9768666at2"/>
<feature type="binding site" evidence="20">
    <location>
        <position position="712"/>
    </location>
    <ligand>
        <name>[4Fe-4S] cluster</name>
        <dbReference type="ChEBI" id="CHEBI:49883"/>
    </ligand>
</feature>
<evidence type="ECO:0000256" key="13">
    <source>
        <dbReference type="ARBA" id="ARBA00023002"/>
    </source>
</evidence>
<feature type="binding site" description="axial binding residue" evidence="20">
    <location>
        <position position="716"/>
    </location>
    <ligand>
        <name>siroheme</name>
        <dbReference type="ChEBI" id="CHEBI:60052"/>
    </ligand>
    <ligandPart>
        <name>Fe</name>
        <dbReference type="ChEBI" id="CHEBI:18248"/>
    </ligandPart>
</feature>
<dbReference type="InterPro" id="IPR006066">
    <property type="entry name" value="NO2/SO3_Rdtase_FeS/sirohaem_BS"/>
</dbReference>
<dbReference type="NCBIfam" id="TIGR02374">
    <property type="entry name" value="nitri_red_nirB"/>
    <property type="match status" value="1"/>
</dbReference>
<dbReference type="GO" id="GO:0020037">
    <property type="term" value="F:heme binding"/>
    <property type="evidence" value="ECO:0007669"/>
    <property type="project" value="InterPro"/>
</dbReference>
<dbReference type="InterPro" id="IPR041854">
    <property type="entry name" value="BFD-like_2Fe2S-bd_dom_sf"/>
</dbReference>
<dbReference type="GO" id="GO:0050311">
    <property type="term" value="F:sulfite reductase (ferredoxin) activity"/>
    <property type="evidence" value="ECO:0007669"/>
    <property type="project" value="UniProtKB-EC"/>
</dbReference>
<gene>
    <name evidence="26" type="ORF">SAMN04488543_2289</name>
</gene>
<evidence type="ECO:0000313" key="26">
    <source>
        <dbReference type="EMBL" id="SDS73644.1"/>
    </source>
</evidence>
<keyword evidence="27" id="KW-1185">Reference proteome</keyword>
<proteinExistence type="inferred from homology"/>
<dbReference type="Gene3D" id="3.30.413.10">
    <property type="entry name" value="Sulfite Reductase Hemoprotein, domain 1"/>
    <property type="match status" value="1"/>
</dbReference>
<dbReference type="InterPro" id="IPR005117">
    <property type="entry name" value="NiRdtase/SiRdtase_haem-b_fer"/>
</dbReference>
<feature type="binding site" evidence="20">
    <location>
        <position position="672"/>
    </location>
    <ligand>
        <name>[4Fe-4S] cluster</name>
        <dbReference type="ChEBI" id="CHEBI:49883"/>
    </ligand>
</feature>
<dbReference type="InterPro" id="IPR052034">
    <property type="entry name" value="NasD-like"/>
</dbReference>
<evidence type="ECO:0000259" key="22">
    <source>
        <dbReference type="Pfam" id="PF03460"/>
    </source>
</evidence>
<evidence type="ECO:0000256" key="1">
    <source>
        <dbReference type="ARBA" id="ARBA00001974"/>
    </source>
</evidence>
<dbReference type="InterPro" id="IPR045854">
    <property type="entry name" value="NO2/SO3_Rdtase_4Fe4S_sf"/>
</dbReference>
<feature type="domain" description="Nitrite/Sulfite reductase ferredoxin-like" evidence="22">
    <location>
        <begin position="593"/>
        <end position="655"/>
    </location>
</feature>
<dbReference type="EC" id="1.8.7.1" evidence="5"/>
<reference evidence="26 27" key="1">
    <citation type="submission" date="2016-10" db="EMBL/GenBank/DDBJ databases">
        <authorList>
            <person name="de Groot N.N."/>
        </authorList>
    </citation>
    <scope>NUCLEOTIDE SEQUENCE [LARGE SCALE GENOMIC DNA]</scope>
    <source>
        <strain evidence="26 27">DSM 21741</strain>
    </source>
</reference>
<comment type="pathway">
    <text evidence="3">Nitrogen metabolism; nitrate reduction (assimilation).</text>
</comment>
<dbReference type="GO" id="GO:0051539">
    <property type="term" value="F:4 iron, 4 sulfur cluster binding"/>
    <property type="evidence" value="ECO:0007669"/>
    <property type="project" value="UniProtKB-KW"/>
</dbReference>
<evidence type="ECO:0000256" key="4">
    <source>
        <dbReference type="ARBA" id="ARBA00010429"/>
    </source>
</evidence>
<evidence type="ECO:0000256" key="9">
    <source>
        <dbReference type="ARBA" id="ARBA00022714"/>
    </source>
</evidence>
<evidence type="ECO:0000256" key="18">
    <source>
        <dbReference type="ARBA" id="ARBA00049518"/>
    </source>
</evidence>
<feature type="binding site" evidence="20">
    <location>
        <position position="678"/>
    </location>
    <ligand>
        <name>[4Fe-4S] cluster</name>
        <dbReference type="ChEBI" id="CHEBI:49883"/>
    </ligand>
</feature>
<dbReference type="InterPro" id="IPR016156">
    <property type="entry name" value="FAD/NAD-linked_Rdtase_dimer_sf"/>
</dbReference>
<dbReference type="InterPro" id="IPR023753">
    <property type="entry name" value="FAD/NAD-binding_dom"/>
</dbReference>
<dbReference type="GO" id="GO:0050660">
    <property type="term" value="F:flavin adenine dinucleotide binding"/>
    <property type="evidence" value="ECO:0007669"/>
    <property type="project" value="UniProtKB-UniRule"/>
</dbReference>
<dbReference type="EMBL" id="LT629749">
    <property type="protein sequence ID" value="SDS73644.1"/>
    <property type="molecule type" value="Genomic_DNA"/>
</dbReference>
<dbReference type="AlphaFoldDB" id="A0A1H1UM81"/>
<dbReference type="InterPro" id="IPR036188">
    <property type="entry name" value="FAD/NAD-bd_sf"/>
</dbReference>
<dbReference type="InterPro" id="IPR006067">
    <property type="entry name" value="NO2/SO3_Rdtase_4Fe4S_dom"/>
</dbReference>
<dbReference type="InterPro" id="IPR012744">
    <property type="entry name" value="Nitri_red_NirB"/>
</dbReference>
<dbReference type="SUPFAM" id="SSF51905">
    <property type="entry name" value="FAD/NAD(P)-binding domain"/>
    <property type="match status" value="2"/>
</dbReference>
<dbReference type="SUPFAM" id="SSF55124">
    <property type="entry name" value="Nitrite/Sulfite reductase N-terminal domain-like"/>
    <property type="match status" value="1"/>
</dbReference>
<evidence type="ECO:0000256" key="3">
    <source>
        <dbReference type="ARBA" id="ARBA00005096"/>
    </source>
</evidence>
<dbReference type="Pfam" id="PF07992">
    <property type="entry name" value="Pyr_redox_2"/>
    <property type="match status" value="1"/>
</dbReference>
<evidence type="ECO:0000256" key="5">
    <source>
        <dbReference type="ARBA" id="ARBA00012353"/>
    </source>
</evidence>
<evidence type="ECO:0000256" key="8">
    <source>
        <dbReference type="ARBA" id="ARBA00022630"/>
    </source>
</evidence>
<feature type="domain" description="NADH-rubredoxin oxidoreductase C-terminal" evidence="25">
    <location>
        <begin position="356"/>
        <end position="422"/>
    </location>
</feature>
<dbReference type="PROSITE" id="PS00365">
    <property type="entry name" value="NIR_SIR"/>
    <property type="match status" value="1"/>
</dbReference>
<dbReference type="GO" id="GO:0042128">
    <property type="term" value="P:nitrate assimilation"/>
    <property type="evidence" value="ECO:0007669"/>
    <property type="project" value="UniProtKB-UniRule"/>
</dbReference>
<dbReference type="PANTHER" id="PTHR43809:SF1">
    <property type="entry name" value="NITRITE REDUCTASE (NADH) LARGE SUBUNIT"/>
    <property type="match status" value="1"/>
</dbReference>
<dbReference type="GO" id="GO:0046872">
    <property type="term" value="F:metal ion binding"/>
    <property type="evidence" value="ECO:0007669"/>
    <property type="project" value="UniProtKB-KW"/>
</dbReference>
<feature type="domain" description="BFD-like [2Fe-2S]-binding" evidence="23">
    <location>
        <begin position="456"/>
        <end position="503"/>
    </location>
</feature>
<dbReference type="RefSeq" id="WP_091413010.1">
    <property type="nucleotide sequence ID" value="NZ_LT629749.1"/>
</dbReference>
<comment type="cofactor">
    <cofactor evidence="20">
        <name>[4Fe-4S] cluster</name>
        <dbReference type="ChEBI" id="CHEBI:49883"/>
    </cofactor>
    <text evidence="20">Binds 1 [4Fe-4S] cluster per subunit.</text>
</comment>
<dbReference type="PRINTS" id="PR00368">
    <property type="entry name" value="FADPNR"/>
</dbReference>
<evidence type="ECO:0000256" key="20">
    <source>
        <dbReference type="PIRSR" id="PIRSR037149-1"/>
    </source>
</evidence>
<dbReference type="Gene3D" id="1.10.10.1100">
    <property type="entry name" value="BFD-like [2Fe-2S]-binding domain"/>
    <property type="match status" value="1"/>
</dbReference>
<evidence type="ECO:0000256" key="16">
    <source>
        <dbReference type="ARBA" id="ARBA00023063"/>
    </source>
</evidence>
<evidence type="ECO:0000256" key="14">
    <source>
        <dbReference type="ARBA" id="ARBA00023004"/>
    </source>
</evidence>
<evidence type="ECO:0000256" key="17">
    <source>
        <dbReference type="ARBA" id="ARBA00034078"/>
    </source>
</evidence>
<keyword evidence="7 20" id="KW-0349">Heme</keyword>
<evidence type="ECO:0000259" key="25">
    <source>
        <dbReference type="Pfam" id="PF18267"/>
    </source>
</evidence>
<dbReference type="InterPro" id="IPR007419">
    <property type="entry name" value="BFD-like_2Fe2S-bd_dom"/>
</dbReference>
<dbReference type="Pfam" id="PF04324">
    <property type="entry name" value="Fer2_BFD"/>
    <property type="match status" value="1"/>
</dbReference>
<comment type="catalytic activity">
    <reaction evidence="18">
        <text>hydrogen sulfide + 6 oxidized [2Fe-2S]-[ferredoxin] + 3 H2O = sulfite + 6 reduced [2Fe-2S]-[ferredoxin] + 7 H(+)</text>
        <dbReference type="Rhea" id="RHEA:23132"/>
        <dbReference type="Rhea" id="RHEA-COMP:10000"/>
        <dbReference type="Rhea" id="RHEA-COMP:10001"/>
        <dbReference type="ChEBI" id="CHEBI:15377"/>
        <dbReference type="ChEBI" id="CHEBI:15378"/>
        <dbReference type="ChEBI" id="CHEBI:17359"/>
        <dbReference type="ChEBI" id="CHEBI:29919"/>
        <dbReference type="ChEBI" id="CHEBI:33737"/>
        <dbReference type="ChEBI" id="CHEBI:33738"/>
        <dbReference type="EC" id="1.8.7.1"/>
    </reaction>
</comment>
<dbReference type="Pfam" id="PF01077">
    <property type="entry name" value="NIR_SIR"/>
    <property type="match status" value="1"/>
</dbReference>